<evidence type="ECO:0000313" key="1">
    <source>
        <dbReference type="EMBL" id="PWN48171.1"/>
    </source>
</evidence>
<proteinExistence type="predicted"/>
<accession>A0ACD0NQT8</accession>
<sequence length="330" mass="35336">MSTWNKHYHWKTKGVTPWAKAHFKEKLVGITAEAGKGGQVKIDSISSFEGDVELGNRKGKLITIYDCAMTLAWSGTTEDGTSANGTITFPEVSHEVEDDGAEYQFETEMTSASSDATRSLYDAVRNQLAPSLRPVFHAFREVLIETHAKDLGHDTSPSVSGTSTPASAAPSAAAPATASAPSSSPAPSKPTSSSKIATSSTDVRVTSQLAISTEDLWDLLTNPARIPMWTRAPAEFEAKADTKFALFGGNITGTIVTANPPTQLIQKWRTPQFPDGHYGTLAINLTQGDDSTRLELCLSGVPLGEEEAVEKNLEAYYIRGLKSMGLGTIL</sequence>
<name>A0ACD0NQT8_9BASI</name>
<protein>
    <submittedName>
        <fullName evidence="1">Uncharacterized protein</fullName>
    </submittedName>
</protein>
<dbReference type="Proteomes" id="UP000245626">
    <property type="component" value="Unassembled WGS sequence"/>
</dbReference>
<dbReference type="EMBL" id="KZ820255">
    <property type="protein sequence ID" value="PWN48171.1"/>
    <property type="molecule type" value="Genomic_DNA"/>
</dbReference>
<gene>
    <name evidence="1" type="ORF">IE53DRAFT_389653</name>
</gene>
<reference evidence="1 2" key="1">
    <citation type="journal article" date="2018" name="Mol. Biol. Evol.">
        <title>Broad Genomic Sampling Reveals a Smut Pathogenic Ancestry of the Fungal Clade Ustilaginomycotina.</title>
        <authorList>
            <person name="Kijpornyongpan T."/>
            <person name="Mondo S.J."/>
            <person name="Barry K."/>
            <person name="Sandor L."/>
            <person name="Lee J."/>
            <person name="Lipzen A."/>
            <person name="Pangilinan J."/>
            <person name="LaButti K."/>
            <person name="Hainaut M."/>
            <person name="Henrissat B."/>
            <person name="Grigoriev I.V."/>
            <person name="Spatafora J.W."/>
            <person name="Aime M.C."/>
        </authorList>
    </citation>
    <scope>NUCLEOTIDE SEQUENCE [LARGE SCALE GENOMIC DNA]</scope>
    <source>
        <strain evidence="1 2">SA 807</strain>
    </source>
</reference>
<keyword evidence="2" id="KW-1185">Reference proteome</keyword>
<organism evidence="1 2">
    <name type="scientific">Violaceomyces palustris</name>
    <dbReference type="NCBI Taxonomy" id="1673888"/>
    <lineage>
        <taxon>Eukaryota</taxon>
        <taxon>Fungi</taxon>
        <taxon>Dikarya</taxon>
        <taxon>Basidiomycota</taxon>
        <taxon>Ustilaginomycotina</taxon>
        <taxon>Ustilaginomycetes</taxon>
        <taxon>Violaceomycetales</taxon>
        <taxon>Violaceomycetaceae</taxon>
        <taxon>Violaceomyces</taxon>
    </lineage>
</organism>
<evidence type="ECO:0000313" key="2">
    <source>
        <dbReference type="Proteomes" id="UP000245626"/>
    </source>
</evidence>